<gene>
    <name evidence="4" type="ORF">I0C86_17615</name>
</gene>
<sequence>MRAVAVTALGGPGVLRVVEQPDPVVGPGKVLVRVRAAGVQPADVAARTGLIPGGPVEPPFVLGWDFAGNVAAVGDGVTEHRPGGRVAGMVPWHLTRGTAGAYAEFVVADREWLVGVPDGIDMAAAATIALNALTARQALALLPLEPGSTLLVTGASGGVGGFAAQLAVRAGHRVVAVASHDDEAWVRGLGVAEVVPRSVDLAGLGPVPAVLDAVPIGAAVGAVLADGGTLVSTRPAPPLDPARRVRQHTVMVRLDRPMLAELMADVAQGRLRTRVAASLPLAEAAHAHRLVEAGRLRGKIVLVP</sequence>
<evidence type="ECO:0000313" key="4">
    <source>
        <dbReference type="EMBL" id="MBF9130763.1"/>
    </source>
</evidence>
<dbReference type="Proteomes" id="UP000638560">
    <property type="component" value="Unassembled WGS sequence"/>
</dbReference>
<dbReference type="InterPro" id="IPR011032">
    <property type="entry name" value="GroES-like_sf"/>
</dbReference>
<dbReference type="EMBL" id="JADPUN010000168">
    <property type="protein sequence ID" value="MBF9130763.1"/>
    <property type="molecule type" value="Genomic_DNA"/>
</dbReference>
<evidence type="ECO:0000313" key="5">
    <source>
        <dbReference type="Proteomes" id="UP000638560"/>
    </source>
</evidence>
<evidence type="ECO:0000259" key="3">
    <source>
        <dbReference type="SMART" id="SM00829"/>
    </source>
</evidence>
<comment type="caution">
    <text evidence="4">The sequence shown here is derived from an EMBL/GenBank/DDBJ whole genome shotgun (WGS) entry which is preliminary data.</text>
</comment>
<dbReference type="RefSeq" id="WP_196202328.1">
    <property type="nucleotide sequence ID" value="NZ_JADPUN010000168.1"/>
</dbReference>
<dbReference type="InterPro" id="IPR036291">
    <property type="entry name" value="NAD(P)-bd_dom_sf"/>
</dbReference>
<dbReference type="SUPFAM" id="SSF51735">
    <property type="entry name" value="NAD(P)-binding Rossmann-fold domains"/>
    <property type="match status" value="1"/>
</dbReference>
<dbReference type="Gene3D" id="3.90.180.10">
    <property type="entry name" value="Medium-chain alcohol dehydrogenases, catalytic domain"/>
    <property type="match status" value="1"/>
</dbReference>
<keyword evidence="1" id="KW-0521">NADP</keyword>
<dbReference type="InterPro" id="IPR013154">
    <property type="entry name" value="ADH-like_N"/>
</dbReference>
<keyword evidence="5" id="KW-1185">Reference proteome</keyword>
<dbReference type="PANTHER" id="PTHR48106">
    <property type="entry name" value="QUINONE OXIDOREDUCTASE PIG3-RELATED"/>
    <property type="match status" value="1"/>
</dbReference>
<keyword evidence="2" id="KW-0560">Oxidoreductase</keyword>
<feature type="domain" description="Enoyl reductase (ER)" evidence="3">
    <location>
        <begin position="10"/>
        <end position="302"/>
    </location>
</feature>
<accession>A0ABS0GXQ4</accession>
<dbReference type="Pfam" id="PF13602">
    <property type="entry name" value="ADH_zinc_N_2"/>
    <property type="match status" value="1"/>
</dbReference>
<dbReference type="SMART" id="SM00829">
    <property type="entry name" value="PKS_ER"/>
    <property type="match status" value="1"/>
</dbReference>
<proteinExistence type="predicted"/>
<evidence type="ECO:0000256" key="2">
    <source>
        <dbReference type="ARBA" id="ARBA00023002"/>
    </source>
</evidence>
<dbReference type="Gene3D" id="3.40.50.720">
    <property type="entry name" value="NAD(P)-binding Rossmann-like Domain"/>
    <property type="match status" value="1"/>
</dbReference>
<dbReference type="CDD" id="cd05289">
    <property type="entry name" value="MDR_like_2"/>
    <property type="match status" value="1"/>
</dbReference>
<evidence type="ECO:0000256" key="1">
    <source>
        <dbReference type="ARBA" id="ARBA00022857"/>
    </source>
</evidence>
<dbReference type="Pfam" id="PF08240">
    <property type="entry name" value="ADH_N"/>
    <property type="match status" value="1"/>
</dbReference>
<organism evidence="4 5">
    <name type="scientific">Plantactinospora alkalitolerans</name>
    <dbReference type="NCBI Taxonomy" id="2789879"/>
    <lineage>
        <taxon>Bacteria</taxon>
        <taxon>Bacillati</taxon>
        <taxon>Actinomycetota</taxon>
        <taxon>Actinomycetes</taxon>
        <taxon>Micromonosporales</taxon>
        <taxon>Micromonosporaceae</taxon>
        <taxon>Plantactinospora</taxon>
    </lineage>
</organism>
<name>A0ABS0GXQ4_9ACTN</name>
<reference evidence="4 5" key="1">
    <citation type="submission" date="2020-11" db="EMBL/GenBank/DDBJ databases">
        <title>A novel isolate from a Black sea contaminated sediment with potential to produce alkanes: Plantactinospora alkalitolerans sp. nov.</title>
        <authorList>
            <person name="Carro L."/>
            <person name="Veyisoglu A."/>
            <person name="Guven K."/>
            <person name="Schumann P."/>
            <person name="Klenk H.-P."/>
            <person name="Sahin N."/>
        </authorList>
    </citation>
    <scope>NUCLEOTIDE SEQUENCE [LARGE SCALE GENOMIC DNA]</scope>
    <source>
        <strain evidence="4 5">S1510</strain>
    </source>
</reference>
<protein>
    <submittedName>
        <fullName evidence="4">NADP-dependent oxidoreductase</fullName>
    </submittedName>
</protein>
<dbReference type="InterPro" id="IPR020843">
    <property type="entry name" value="ER"/>
</dbReference>
<dbReference type="SUPFAM" id="SSF50129">
    <property type="entry name" value="GroES-like"/>
    <property type="match status" value="1"/>
</dbReference>